<name>A0ABQ5LX84_9RHOB</name>
<sequence length="63" mass="6845">MLSFTELDRMCGRTISGAFGLTLLRADSYDIFDFRQVFAGVANLTCAAVVQTPVRAGLEQGNE</sequence>
<dbReference type="Proteomes" id="UP001144205">
    <property type="component" value="Unassembled WGS sequence"/>
</dbReference>
<accession>A0ABQ5LX84</accession>
<gene>
    <name evidence="1" type="ORF">STA1M1_28550</name>
</gene>
<evidence type="ECO:0000313" key="2">
    <source>
        <dbReference type="Proteomes" id="UP001144205"/>
    </source>
</evidence>
<proteinExistence type="predicted"/>
<protein>
    <submittedName>
        <fullName evidence="1">Uncharacterized protein</fullName>
    </submittedName>
</protein>
<comment type="caution">
    <text evidence="1">The sequence shown here is derived from an EMBL/GenBank/DDBJ whole genome shotgun (WGS) entry which is preliminary data.</text>
</comment>
<dbReference type="EMBL" id="BROH01000009">
    <property type="protein sequence ID" value="GKY88986.1"/>
    <property type="molecule type" value="Genomic_DNA"/>
</dbReference>
<organism evidence="1 2">
    <name type="scientific">Sinisalibacter aestuarii</name>
    <dbReference type="NCBI Taxonomy" id="2949426"/>
    <lineage>
        <taxon>Bacteria</taxon>
        <taxon>Pseudomonadati</taxon>
        <taxon>Pseudomonadota</taxon>
        <taxon>Alphaproteobacteria</taxon>
        <taxon>Rhodobacterales</taxon>
        <taxon>Roseobacteraceae</taxon>
        <taxon>Sinisalibacter</taxon>
    </lineage>
</organism>
<reference evidence="1" key="1">
    <citation type="journal article" date="2023" name="Int. J. Syst. Evol. Microbiol.">
        <title>Sinisalibacter aestuarii sp. nov., isolated from estuarine sediment of the Arakawa River.</title>
        <authorList>
            <person name="Arafat S.T."/>
            <person name="Hirano S."/>
            <person name="Sato A."/>
            <person name="Takeuchi K."/>
            <person name="Yasuda T."/>
            <person name="Terahara T."/>
            <person name="Hamada M."/>
            <person name="Kobayashi T."/>
        </authorList>
    </citation>
    <scope>NUCLEOTIDE SEQUENCE</scope>
    <source>
        <strain evidence="1">B-399</strain>
    </source>
</reference>
<keyword evidence="2" id="KW-1185">Reference proteome</keyword>
<evidence type="ECO:0000313" key="1">
    <source>
        <dbReference type="EMBL" id="GKY88986.1"/>
    </source>
</evidence>